<gene>
    <name evidence="1" type="ORF">VUQ09_03855</name>
</gene>
<dbReference type="EMBL" id="CP142434">
    <property type="protein sequence ID" value="XBC48536.1"/>
    <property type="molecule type" value="Genomic_DNA"/>
</dbReference>
<evidence type="ECO:0000313" key="1">
    <source>
        <dbReference type="EMBL" id="XBC48536.1"/>
    </source>
</evidence>
<dbReference type="Pfam" id="PF20293">
    <property type="entry name" value="MC6"/>
    <property type="match status" value="1"/>
</dbReference>
<organism evidence="1">
    <name type="scientific">Dolosigranulum savutiense</name>
    <dbReference type="NCBI Taxonomy" id="3110288"/>
    <lineage>
        <taxon>Bacteria</taxon>
        <taxon>Bacillati</taxon>
        <taxon>Bacillota</taxon>
        <taxon>Bacilli</taxon>
        <taxon>Lactobacillales</taxon>
        <taxon>Carnobacteriaceae</taxon>
        <taxon>Dolosigranulum</taxon>
    </lineage>
</organism>
<dbReference type="RefSeq" id="WP_347298513.1">
    <property type="nucleotide sequence ID" value="NZ_CP142434.1"/>
</dbReference>
<name>A0AB74U0Q5_9LACT</name>
<sequence length="49" mass="5847">MLLPDNVHPELSIYYNGSIIINELNKKPNQKILELYTNIKELYDMSFLY</sequence>
<dbReference type="AlphaFoldDB" id="A0AB74U0Q5"/>
<protein>
    <submittedName>
        <fullName evidence="1">ABC-three component system middle component 6</fullName>
    </submittedName>
</protein>
<proteinExistence type="predicted"/>
<accession>A0AB74U0Q5</accession>
<dbReference type="InterPro" id="IPR046897">
    <property type="entry name" value="ABC-3C_MC6"/>
</dbReference>
<reference evidence="1" key="1">
    <citation type="submission" date="2023-12" db="EMBL/GenBank/DDBJ databases">
        <title>Dolosigranulum savutii sp. nov. isolated from human upper respiratory samples collected in Botswana.</title>
        <authorList>
            <person name="Kelly M.S."/>
        </authorList>
    </citation>
    <scope>NUCLEOTIDE SEQUENCE</scope>
    <source>
        <strain evidence="1">MSK312</strain>
    </source>
</reference>